<dbReference type="AlphaFoldDB" id="A0A0D2IMC7"/>
<reference evidence="1" key="1">
    <citation type="submission" date="2015-01" db="EMBL/GenBank/DDBJ databases">
        <title>The Genome Sequence of Cladophialophora bantiana CBS 173.52.</title>
        <authorList>
            <consortium name="The Broad Institute Genomics Platform"/>
            <person name="Cuomo C."/>
            <person name="de Hoog S."/>
            <person name="Gorbushina A."/>
            <person name="Stielow B."/>
            <person name="Teixiera M."/>
            <person name="Abouelleil A."/>
            <person name="Chapman S.B."/>
            <person name="Priest M."/>
            <person name="Young S.K."/>
            <person name="Wortman J."/>
            <person name="Nusbaum C."/>
            <person name="Birren B."/>
        </authorList>
    </citation>
    <scope>NUCLEOTIDE SEQUENCE [LARGE SCALE GENOMIC DNA]</scope>
    <source>
        <strain evidence="1">CBS 173.52</strain>
    </source>
</reference>
<name>A0A0D2IMC7_CLAB1</name>
<dbReference type="EMBL" id="KN846981">
    <property type="protein sequence ID" value="KIW97909.1"/>
    <property type="molecule type" value="Genomic_DNA"/>
</dbReference>
<sequence length="897" mass="98436">MMEILTPHVLSRLPRPARPDATTRFGTVYSVRSGLKRRRKEICLAVDGNSLGLYEIQNGTILASYPVPPSARFLGPPCSIRERSGGQTQRTTYCAIKREALRIESFQTSGDDTFRPASFASAALQEQESPVILLEVVLKGIAKELLVIQQNGSFLICSENLNATLSEGCLCSQRFPNIKILAIQHLTTSEAQKTVLKERSDLVSEGTPESCYLAVAYCKSEHHANPNGVFYGVWSVGTIDRNAATERLSIYPLFDHELAPGGNKPKPLSPKDRSYAFNFRASNLFLRTGPTLYSYDLTGVAPFLSSTLHTGLNCSYEIMAISPAFAICSFQESFQLYDLKFQSVQARIDANKDNLKRKRMRMAVQDRSGPVEFFAYFPQSARVIGRRRHQLLAIDISGDASRQLLETGTKILENIGRGIRSHDVAIESLDKQLPSAIGTATIIPESSADWQSVRQRLDQLAEAGDVSGFENAFVNDIRRATMHSSVLRETHDDLPLDLIAIPDFKTNYLLSKIFQTAPSHSVQGNDATVADKQLEIRIPSFKLILWLCRVGLLSPRSLQKAISSSLPGAEVTIGGIRAVVRALLGADPSYRLLVECLENGFSPYVEEKAAVVQLLVRQALSTSSGAAGAEADRRTDPMDVDVPLNSTGTQVQTLSASATNTPWLPPQLQRALVEALDRFGAAATSVISVNLKALLSQTEALALIQFLRQQLFQGGHTRSFQNLPADSESSPTVKLAASIKILSGCVDAIGPLGFFGALDHEDFLGNIVPELVTEITHTKQSLEDVAELQGILRETLRYQESLRKQQAAGARLPIYGTGLADSNQRPGAIVTLYSETVKGEDDLQLGPGLPLSLKVENVVNPVKIRRGGGQLQHRTIRQKRMLERRNKGQYAFERLVL</sequence>
<protein>
    <submittedName>
        <fullName evidence="1">Uncharacterized protein</fullName>
    </submittedName>
</protein>
<organism evidence="1 2">
    <name type="scientific">Cladophialophora bantiana (strain ATCC 10958 / CBS 173.52 / CDC B-1940 / NIH 8579)</name>
    <name type="common">Xylohypha bantiana</name>
    <dbReference type="NCBI Taxonomy" id="1442370"/>
    <lineage>
        <taxon>Eukaryota</taxon>
        <taxon>Fungi</taxon>
        <taxon>Dikarya</taxon>
        <taxon>Ascomycota</taxon>
        <taxon>Pezizomycotina</taxon>
        <taxon>Eurotiomycetes</taxon>
        <taxon>Chaetothyriomycetidae</taxon>
        <taxon>Chaetothyriales</taxon>
        <taxon>Herpotrichiellaceae</taxon>
        <taxon>Cladophialophora</taxon>
    </lineage>
</organism>
<dbReference type="VEuPathDB" id="FungiDB:Z519_01493"/>
<dbReference type="GeneID" id="27694421"/>
<gene>
    <name evidence="1" type="ORF">Z519_01493</name>
</gene>
<evidence type="ECO:0000313" key="2">
    <source>
        <dbReference type="Proteomes" id="UP000053789"/>
    </source>
</evidence>
<dbReference type="Proteomes" id="UP000053789">
    <property type="component" value="Unassembled WGS sequence"/>
</dbReference>
<dbReference type="HOGENOM" id="CLU_013566_0_0_1"/>
<evidence type="ECO:0000313" key="1">
    <source>
        <dbReference type="EMBL" id="KIW97909.1"/>
    </source>
</evidence>
<accession>A0A0D2IMC7</accession>
<dbReference type="OrthoDB" id="5330858at2759"/>
<proteinExistence type="predicted"/>
<dbReference type="RefSeq" id="XP_016624578.1">
    <property type="nucleotide sequence ID" value="XM_016759250.1"/>
</dbReference>
<keyword evidence="2" id="KW-1185">Reference proteome</keyword>